<evidence type="ECO:0000313" key="2">
    <source>
        <dbReference type="EMBL" id="OZI57872.1"/>
    </source>
</evidence>
<dbReference type="InterPro" id="IPR054182">
    <property type="entry name" value="DUF6889"/>
</dbReference>
<evidence type="ECO:0000313" key="3">
    <source>
        <dbReference type="Proteomes" id="UP000216354"/>
    </source>
</evidence>
<dbReference type="RefSeq" id="WP_094827222.1">
    <property type="nucleotide sequence ID" value="NZ_NEVL01000003.1"/>
</dbReference>
<comment type="caution">
    <text evidence="1">The sequence shown here is derived from an EMBL/GenBank/DDBJ whole genome shotgun (WGS) entry which is preliminary data.</text>
</comment>
<evidence type="ECO:0008006" key="5">
    <source>
        <dbReference type="Google" id="ProtNLM"/>
    </source>
</evidence>
<dbReference type="EMBL" id="NEVL01000003">
    <property type="protein sequence ID" value="OZI36416.1"/>
    <property type="molecule type" value="Genomic_DNA"/>
</dbReference>
<reference evidence="2 3" key="2">
    <citation type="submission" date="2017-05" db="EMBL/GenBank/DDBJ databases">
        <title>Complete and WGS of Bordetella genogroups.</title>
        <authorList>
            <person name="Spilker T."/>
            <person name="Lipuma J."/>
        </authorList>
    </citation>
    <scope>NUCLEOTIDE SEQUENCE [LARGE SCALE GENOMIC DNA]</scope>
    <source>
        <strain evidence="2 3">AU9795</strain>
    </source>
</reference>
<reference evidence="1 4" key="1">
    <citation type="submission" date="2017-05" db="EMBL/GenBank/DDBJ databases">
        <title>Complete and WGS of Bordetella genogroups.</title>
        <authorList>
            <person name="Spilker T."/>
            <person name="LiPuma J."/>
        </authorList>
    </citation>
    <scope>NUCLEOTIDE SEQUENCE [LARGE SCALE GENOMIC DNA]</scope>
    <source>
        <strain evidence="1 4">AU17610</strain>
    </source>
</reference>
<dbReference type="EMBL" id="NEVR01000005">
    <property type="protein sequence ID" value="OZI57872.1"/>
    <property type="molecule type" value="Genomic_DNA"/>
</dbReference>
<protein>
    <recommendedName>
        <fullName evidence="5">NTP pyrophosphohydrolase</fullName>
    </recommendedName>
</protein>
<dbReference type="Proteomes" id="UP000217005">
    <property type="component" value="Unassembled WGS sequence"/>
</dbReference>
<dbReference type="Pfam" id="PF21829">
    <property type="entry name" value="DUF6889"/>
    <property type="match status" value="1"/>
</dbReference>
<organism evidence="1 4">
    <name type="scientific">Bordetella genomosp. 1</name>
    <dbReference type="NCBI Taxonomy" id="1395607"/>
    <lineage>
        <taxon>Bacteria</taxon>
        <taxon>Pseudomonadati</taxon>
        <taxon>Pseudomonadota</taxon>
        <taxon>Betaproteobacteria</taxon>
        <taxon>Burkholderiales</taxon>
        <taxon>Alcaligenaceae</taxon>
        <taxon>Bordetella</taxon>
    </lineage>
</organism>
<dbReference type="AlphaFoldDB" id="A0A261SGA4"/>
<gene>
    <name evidence="2" type="ORF">CAL27_20960</name>
    <name evidence="1" type="ORF">CEG14_15570</name>
</gene>
<accession>A0A261SGA4</accession>
<dbReference type="Proteomes" id="UP000216354">
    <property type="component" value="Unassembled WGS sequence"/>
</dbReference>
<proteinExistence type="predicted"/>
<keyword evidence="3" id="KW-1185">Reference proteome</keyword>
<sequence>MNWASLPGGEDWLMAPVIRGLVSYDKLLDGSIGLVDIALMNDALWVQADNQMLARRAWEEKNGR</sequence>
<dbReference type="OrthoDB" id="6466868at2"/>
<name>A0A261SGA4_9BORD</name>
<evidence type="ECO:0000313" key="4">
    <source>
        <dbReference type="Proteomes" id="UP000217005"/>
    </source>
</evidence>
<evidence type="ECO:0000313" key="1">
    <source>
        <dbReference type="EMBL" id="OZI36416.1"/>
    </source>
</evidence>